<dbReference type="Proteomes" id="UP001303889">
    <property type="component" value="Unassembled WGS sequence"/>
</dbReference>
<protein>
    <recommendedName>
        <fullName evidence="8">Rhodopsin domain-containing protein</fullName>
    </recommendedName>
</protein>
<evidence type="ECO:0000256" key="5">
    <source>
        <dbReference type="ARBA" id="ARBA00038359"/>
    </source>
</evidence>
<dbReference type="GO" id="GO:0016020">
    <property type="term" value="C:membrane"/>
    <property type="evidence" value="ECO:0007669"/>
    <property type="project" value="UniProtKB-SubCell"/>
</dbReference>
<keyword evidence="2 7" id="KW-0812">Transmembrane</keyword>
<dbReference type="EMBL" id="MU856217">
    <property type="protein sequence ID" value="KAK3897264.1"/>
    <property type="molecule type" value="Genomic_DNA"/>
</dbReference>
<evidence type="ECO:0000313" key="9">
    <source>
        <dbReference type="EMBL" id="KAK3897264.1"/>
    </source>
</evidence>
<dbReference type="InterPro" id="IPR052337">
    <property type="entry name" value="SAT4-like"/>
</dbReference>
<reference evidence="9" key="1">
    <citation type="journal article" date="2023" name="Mol. Phylogenet. Evol.">
        <title>Genome-scale phylogeny and comparative genomics of the fungal order Sordariales.</title>
        <authorList>
            <person name="Hensen N."/>
            <person name="Bonometti L."/>
            <person name="Westerberg I."/>
            <person name="Brannstrom I.O."/>
            <person name="Guillou S."/>
            <person name="Cros-Aarteil S."/>
            <person name="Calhoun S."/>
            <person name="Haridas S."/>
            <person name="Kuo A."/>
            <person name="Mondo S."/>
            <person name="Pangilinan J."/>
            <person name="Riley R."/>
            <person name="LaButti K."/>
            <person name="Andreopoulos B."/>
            <person name="Lipzen A."/>
            <person name="Chen C."/>
            <person name="Yan M."/>
            <person name="Daum C."/>
            <person name="Ng V."/>
            <person name="Clum A."/>
            <person name="Steindorff A."/>
            <person name="Ohm R.A."/>
            <person name="Martin F."/>
            <person name="Silar P."/>
            <person name="Natvig D.O."/>
            <person name="Lalanne C."/>
            <person name="Gautier V."/>
            <person name="Ament-Velasquez S.L."/>
            <person name="Kruys A."/>
            <person name="Hutchinson M.I."/>
            <person name="Powell A.J."/>
            <person name="Barry K."/>
            <person name="Miller A.N."/>
            <person name="Grigoriev I.V."/>
            <person name="Debuchy R."/>
            <person name="Gladieux P."/>
            <person name="Hiltunen Thoren M."/>
            <person name="Johannesson H."/>
        </authorList>
    </citation>
    <scope>NUCLEOTIDE SEQUENCE</scope>
    <source>
        <strain evidence="9">CBS 103.79</strain>
    </source>
</reference>
<feature type="transmembrane region" description="Helical" evidence="7">
    <location>
        <begin position="218"/>
        <end position="240"/>
    </location>
</feature>
<comment type="subcellular location">
    <subcellularLocation>
        <location evidence="1">Membrane</location>
        <topology evidence="1">Multi-pass membrane protein</topology>
    </subcellularLocation>
</comment>
<evidence type="ECO:0000259" key="8">
    <source>
        <dbReference type="Pfam" id="PF20684"/>
    </source>
</evidence>
<feature type="non-terminal residue" evidence="9">
    <location>
        <position position="394"/>
    </location>
</feature>
<dbReference type="PANTHER" id="PTHR33048">
    <property type="entry name" value="PTH11-LIKE INTEGRAL MEMBRANE PROTEIN (AFU_ORTHOLOGUE AFUA_5G11245)"/>
    <property type="match status" value="1"/>
</dbReference>
<proteinExistence type="inferred from homology"/>
<evidence type="ECO:0000256" key="1">
    <source>
        <dbReference type="ARBA" id="ARBA00004141"/>
    </source>
</evidence>
<keyword evidence="3 7" id="KW-1133">Transmembrane helix</keyword>
<dbReference type="PANTHER" id="PTHR33048:SF123">
    <property type="entry name" value="INTEGRAL MEMBRANE PROTEIN"/>
    <property type="match status" value="1"/>
</dbReference>
<reference evidence="9" key="2">
    <citation type="submission" date="2023-05" db="EMBL/GenBank/DDBJ databases">
        <authorList>
            <consortium name="Lawrence Berkeley National Laboratory"/>
            <person name="Steindorff A."/>
            <person name="Hensen N."/>
            <person name="Bonometti L."/>
            <person name="Westerberg I."/>
            <person name="Brannstrom I.O."/>
            <person name="Guillou S."/>
            <person name="Cros-Aarteil S."/>
            <person name="Calhoun S."/>
            <person name="Haridas S."/>
            <person name="Kuo A."/>
            <person name="Mondo S."/>
            <person name="Pangilinan J."/>
            <person name="Riley R."/>
            <person name="Labutti K."/>
            <person name="Andreopoulos B."/>
            <person name="Lipzen A."/>
            <person name="Chen C."/>
            <person name="Yanf M."/>
            <person name="Daum C."/>
            <person name="Ng V."/>
            <person name="Clum A."/>
            <person name="Ohm R."/>
            <person name="Martin F."/>
            <person name="Silar P."/>
            <person name="Natvig D."/>
            <person name="Lalanne C."/>
            <person name="Gautier V."/>
            <person name="Ament-Velasquez S.L."/>
            <person name="Kruys A."/>
            <person name="Hutchinson M.I."/>
            <person name="Powell A.J."/>
            <person name="Barry K."/>
            <person name="Miller A.N."/>
            <person name="Grigoriev I.V."/>
            <person name="Debuchy R."/>
            <person name="Gladieux P."/>
            <person name="Thoren M.H."/>
            <person name="Johannesson H."/>
        </authorList>
    </citation>
    <scope>NUCLEOTIDE SEQUENCE</scope>
    <source>
        <strain evidence="9">CBS 103.79</strain>
    </source>
</reference>
<dbReference type="Pfam" id="PF20684">
    <property type="entry name" value="Fung_rhodopsin"/>
    <property type="match status" value="1"/>
</dbReference>
<comment type="caution">
    <text evidence="9">The sequence shown here is derived from an EMBL/GenBank/DDBJ whole genome shotgun (WGS) entry which is preliminary data.</text>
</comment>
<feature type="transmembrane region" description="Helical" evidence="7">
    <location>
        <begin position="26"/>
        <end position="43"/>
    </location>
</feature>
<feature type="transmembrane region" description="Helical" evidence="7">
    <location>
        <begin position="181"/>
        <end position="206"/>
    </location>
</feature>
<dbReference type="InterPro" id="IPR049326">
    <property type="entry name" value="Rhodopsin_dom_fungi"/>
</dbReference>
<feature type="transmembrane region" description="Helical" evidence="7">
    <location>
        <begin position="138"/>
        <end position="161"/>
    </location>
</feature>
<accession>A0AAN6MB93</accession>
<evidence type="ECO:0000256" key="7">
    <source>
        <dbReference type="SAM" id="Phobius"/>
    </source>
</evidence>
<feature type="domain" description="Rhodopsin" evidence="8">
    <location>
        <begin position="43"/>
        <end position="298"/>
    </location>
</feature>
<dbReference type="AlphaFoldDB" id="A0AAN6MB93"/>
<evidence type="ECO:0000313" key="10">
    <source>
        <dbReference type="Proteomes" id="UP001303889"/>
    </source>
</evidence>
<organism evidence="9 10">
    <name type="scientific">Staphylotrichum tortipilum</name>
    <dbReference type="NCBI Taxonomy" id="2831512"/>
    <lineage>
        <taxon>Eukaryota</taxon>
        <taxon>Fungi</taxon>
        <taxon>Dikarya</taxon>
        <taxon>Ascomycota</taxon>
        <taxon>Pezizomycotina</taxon>
        <taxon>Sordariomycetes</taxon>
        <taxon>Sordariomycetidae</taxon>
        <taxon>Sordariales</taxon>
        <taxon>Chaetomiaceae</taxon>
        <taxon>Staphylotrichum</taxon>
    </lineage>
</organism>
<keyword evidence="10" id="KW-1185">Reference proteome</keyword>
<evidence type="ECO:0000256" key="4">
    <source>
        <dbReference type="ARBA" id="ARBA00023136"/>
    </source>
</evidence>
<feature type="transmembrane region" description="Helical" evidence="7">
    <location>
        <begin position="63"/>
        <end position="84"/>
    </location>
</feature>
<comment type="similarity">
    <text evidence="5">Belongs to the SAT4 family.</text>
</comment>
<name>A0AAN6MB93_9PEZI</name>
<evidence type="ECO:0000256" key="2">
    <source>
        <dbReference type="ARBA" id="ARBA00022692"/>
    </source>
</evidence>
<feature type="compositionally biased region" description="Pro residues" evidence="6">
    <location>
        <begin position="345"/>
        <end position="355"/>
    </location>
</feature>
<feature type="region of interest" description="Disordered" evidence="6">
    <location>
        <begin position="1"/>
        <end position="22"/>
    </location>
</feature>
<feature type="transmembrane region" description="Helical" evidence="7">
    <location>
        <begin position="104"/>
        <end position="126"/>
    </location>
</feature>
<sequence>MDPERSLWTARDTMDNPNPDDRGPDVFAVTTAMISLATLFVAARAVSRVSIVRRTGWDDYTMLLAWLIAVFLSLSIIFGTMYGLGRRDKDLDPEKQAGLRMSEYVFSVLYNPALMATKTSILIFYLKLSKNTRVVLRVASVAVLIVVNVSGTILTFMNIFQCSPIRSAWDINVSPDSCIPLLTEFICSSPVNITTDLAILVLPIPVLTSMRLPRRQKVILVLTFALGIFVTVIDVVRIYYLQQAIELAPTSATSNRLALYGQSPDFAWNASLSLMWSAVEVNVGIICACVPTLKPLIIRILPAMLVDPDSALRSRIRKGSSSSSSTALKSDRRASLATTIAGRPPSLPPIPPVLPLLPAAHTHHPRSDSAPSIRDFLATESPAALSPSHSTTTT</sequence>
<evidence type="ECO:0000256" key="6">
    <source>
        <dbReference type="SAM" id="MobiDB-lite"/>
    </source>
</evidence>
<keyword evidence="4 7" id="KW-0472">Membrane</keyword>
<gene>
    <name evidence="9" type="ORF">C8A05DRAFT_39188</name>
</gene>
<feature type="region of interest" description="Disordered" evidence="6">
    <location>
        <begin position="339"/>
        <end position="372"/>
    </location>
</feature>
<evidence type="ECO:0000256" key="3">
    <source>
        <dbReference type="ARBA" id="ARBA00022989"/>
    </source>
</evidence>